<accession>A0A3P1CNT8</accession>
<reference evidence="2 3" key="1">
    <citation type="submission" date="2018-11" db="EMBL/GenBank/DDBJ databases">
        <authorList>
            <person name="Zhou Z."/>
            <person name="Wang G."/>
        </authorList>
    </citation>
    <scope>NUCLEOTIDE SEQUENCE [LARGE SCALE GENOMIC DNA]</scope>
    <source>
        <strain evidence="2 3">KCTC42998</strain>
    </source>
</reference>
<keyword evidence="3" id="KW-1185">Reference proteome</keyword>
<keyword evidence="1" id="KW-0732">Signal</keyword>
<proteinExistence type="predicted"/>
<organism evidence="2 3">
    <name type="scientific">Larkinella knui</name>
    <dbReference type="NCBI Taxonomy" id="2025310"/>
    <lineage>
        <taxon>Bacteria</taxon>
        <taxon>Pseudomonadati</taxon>
        <taxon>Bacteroidota</taxon>
        <taxon>Cytophagia</taxon>
        <taxon>Cytophagales</taxon>
        <taxon>Spirosomataceae</taxon>
        <taxon>Larkinella</taxon>
    </lineage>
</organism>
<evidence type="ECO:0000256" key="1">
    <source>
        <dbReference type="SAM" id="SignalP"/>
    </source>
</evidence>
<comment type="caution">
    <text evidence="2">The sequence shown here is derived from an EMBL/GenBank/DDBJ whole genome shotgun (WGS) entry which is preliminary data.</text>
</comment>
<protein>
    <recommendedName>
        <fullName evidence="4">DUF4251 domain-containing protein</fullName>
    </recommendedName>
</protein>
<feature type="chain" id="PRO_5018114307" description="DUF4251 domain-containing protein" evidence="1">
    <location>
        <begin position="21"/>
        <end position="167"/>
    </location>
</feature>
<evidence type="ECO:0000313" key="2">
    <source>
        <dbReference type="EMBL" id="RRB14919.1"/>
    </source>
</evidence>
<feature type="signal peptide" evidence="1">
    <location>
        <begin position="1"/>
        <end position="20"/>
    </location>
</feature>
<sequence>MTRFYHLALLLLLLTSPVVAQRITMRELIDMTRLKTAQVDSCLFQKGFVFKNRSESVANPASIYEFQPFPFLGDLTHTTTLIQYIGNDQLGLLNFQQPSKTRQSALRNELIAMGFKPAETVAGSEFTERQIYYKAKIVVSFKPADSGNGIAGHYTGYSISIHHQRQM</sequence>
<dbReference type="EMBL" id="RQJP01000002">
    <property type="protein sequence ID" value="RRB14919.1"/>
    <property type="molecule type" value="Genomic_DNA"/>
</dbReference>
<dbReference type="Proteomes" id="UP000274271">
    <property type="component" value="Unassembled WGS sequence"/>
</dbReference>
<dbReference type="OrthoDB" id="950581at2"/>
<dbReference type="RefSeq" id="WP_124906521.1">
    <property type="nucleotide sequence ID" value="NZ_RQJP01000002.1"/>
</dbReference>
<dbReference type="AlphaFoldDB" id="A0A3P1CNT8"/>
<gene>
    <name evidence="2" type="ORF">EHT87_10150</name>
</gene>
<evidence type="ECO:0000313" key="3">
    <source>
        <dbReference type="Proteomes" id="UP000274271"/>
    </source>
</evidence>
<evidence type="ECO:0008006" key="4">
    <source>
        <dbReference type="Google" id="ProtNLM"/>
    </source>
</evidence>
<name>A0A3P1CNT8_9BACT</name>